<gene>
    <name evidence="2" type="ORF">GUJ93_ZPchr0006g42237</name>
</gene>
<name>A0A8J5VKY3_ZIZPA</name>
<evidence type="ECO:0000313" key="3">
    <source>
        <dbReference type="Proteomes" id="UP000729402"/>
    </source>
</evidence>
<reference evidence="2" key="2">
    <citation type="submission" date="2021-02" db="EMBL/GenBank/DDBJ databases">
        <authorList>
            <person name="Kimball J.A."/>
            <person name="Haas M.W."/>
            <person name="Macchietto M."/>
            <person name="Kono T."/>
            <person name="Duquette J."/>
            <person name="Shao M."/>
        </authorList>
    </citation>
    <scope>NUCLEOTIDE SEQUENCE</scope>
    <source>
        <tissue evidence="2">Fresh leaf tissue</tissue>
    </source>
</reference>
<dbReference type="AlphaFoldDB" id="A0A8J5VKY3"/>
<reference evidence="2" key="1">
    <citation type="journal article" date="2021" name="bioRxiv">
        <title>Whole Genome Assembly and Annotation of Northern Wild Rice, Zizania palustris L., Supports a Whole Genome Duplication in the Zizania Genus.</title>
        <authorList>
            <person name="Haas M."/>
            <person name="Kono T."/>
            <person name="Macchietto M."/>
            <person name="Millas R."/>
            <person name="McGilp L."/>
            <person name="Shao M."/>
            <person name="Duquette J."/>
            <person name="Hirsch C.N."/>
            <person name="Kimball J."/>
        </authorList>
    </citation>
    <scope>NUCLEOTIDE SEQUENCE</scope>
    <source>
        <tissue evidence="2">Fresh leaf tissue</tissue>
    </source>
</reference>
<sequence>MLPQVLHFIYLRLLARRSQSPDAAPPCLLPNRRCRSTPTSNRHRRLTSTYAARPPPQLALIDAPPPCLLPDRRRRPTPTDALVASAILHRRSTLVAFTDVASIGANHRRLHRHLRRPSSSCRLRRRYVPVVSTGDEPPLPSFSAPSPPDVAAPVSSSSRRPAAHLAAAPYPSPPVRRTALSCRLTAASVPSLLVHHAAPSRRPAVRLATWPRSRCCPHAARLRPAAPQSASPLPVASSS</sequence>
<dbReference type="Proteomes" id="UP000729402">
    <property type="component" value="Unassembled WGS sequence"/>
</dbReference>
<dbReference type="EMBL" id="JAAALK010000283">
    <property type="protein sequence ID" value="KAG8075407.1"/>
    <property type="molecule type" value="Genomic_DNA"/>
</dbReference>
<comment type="caution">
    <text evidence="2">The sequence shown here is derived from an EMBL/GenBank/DDBJ whole genome shotgun (WGS) entry which is preliminary data.</text>
</comment>
<feature type="compositionally biased region" description="Pro residues" evidence="1">
    <location>
        <begin position="137"/>
        <end position="150"/>
    </location>
</feature>
<organism evidence="2 3">
    <name type="scientific">Zizania palustris</name>
    <name type="common">Northern wild rice</name>
    <dbReference type="NCBI Taxonomy" id="103762"/>
    <lineage>
        <taxon>Eukaryota</taxon>
        <taxon>Viridiplantae</taxon>
        <taxon>Streptophyta</taxon>
        <taxon>Embryophyta</taxon>
        <taxon>Tracheophyta</taxon>
        <taxon>Spermatophyta</taxon>
        <taxon>Magnoliopsida</taxon>
        <taxon>Liliopsida</taxon>
        <taxon>Poales</taxon>
        <taxon>Poaceae</taxon>
        <taxon>BOP clade</taxon>
        <taxon>Oryzoideae</taxon>
        <taxon>Oryzeae</taxon>
        <taxon>Zizaniinae</taxon>
        <taxon>Zizania</taxon>
    </lineage>
</organism>
<protein>
    <submittedName>
        <fullName evidence="2">Uncharacterized protein</fullName>
    </submittedName>
</protein>
<feature type="region of interest" description="Disordered" evidence="1">
    <location>
        <begin position="132"/>
        <end position="158"/>
    </location>
</feature>
<keyword evidence="3" id="KW-1185">Reference proteome</keyword>
<feature type="region of interest" description="Disordered" evidence="1">
    <location>
        <begin position="20"/>
        <end position="44"/>
    </location>
</feature>
<evidence type="ECO:0000256" key="1">
    <source>
        <dbReference type="SAM" id="MobiDB-lite"/>
    </source>
</evidence>
<accession>A0A8J5VKY3</accession>
<proteinExistence type="predicted"/>
<evidence type="ECO:0000313" key="2">
    <source>
        <dbReference type="EMBL" id="KAG8075407.1"/>
    </source>
</evidence>